<sequence length="84" mass="9447">MWSRFGDGSPGPPGTYYRDGGEHITFFWNMYDQVLIRPDLLDAFRPEELEILHADGASSLLTQGGLPDRGRASDHLPVLFRLSL</sequence>
<dbReference type="InterPro" id="IPR036691">
    <property type="entry name" value="Endo/exonu/phosph_ase_sf"/>
</dbReference>
<evidence type="ECO:0000313" key="2">
    <source>
        <dbReference type="Proteomes" id="UP000075604"/>
    </source>
</evidence>
<gene>
    <name evidence="1" type="ORF">BE04_41665</name>
</gene>
<dbReference type="AlphaFoldDB" id="A0A150PN94"/>
<dbReference type="EMBL" id="JELX01001927">
    <property type="protein sequence ID" value="KYF57110.1"/>
    <property type="molecule type" value="Genomic_DNA"/>
</dbReference>
<evidence type="ECO:0008006" key="3">
    <source>
        <dbReference type="Google" id="ProtNLM"/>
    </source>
</evidence>
<protein>
    <recommendedName>
        <fullName evidence="3">Endonuclease/exonuclease/phosphatase domain-containing protein</fullName>
    </recommendedName>
</protein>
<comment type="caution">
    <text evidence="1">The sequence shown here is derived from an EMBL/GenBank/DDBJ whole genome shotgun (WGS) entry which is preliminary data.</text>
</comment>
<dbReference type="Proteomes" id="UP000075604">
    <property type="component" value="Unassembled WGS sequence"/>
</dbReference>
<reference evidence="1 2" key="1">
    <citation type="submission" date="2014-02" db="EMBL/GenBank/DDBJ databases">
        <title>The small core and large imbalanced accessory genome model reveals a collaborative survival strategy of Sorangium cellulosum strains in nature.</title>
        <authorList>
            <person name="Han K."/>
            <person name="Peng R."/>
            <person name="Blom J."/>
            <person name="Li Y.-Z."/>
        </authorList>
    </citation>
    <scope>NUCLEOTIDE SEQUENCE [LARGE SCALE GENOMIC DNA]</scope>
    <source>
        <strain evidence="1 2">So0157-18</strain>
    </source>
</reference>
<dbReference type="SUPFAM" id="SSF56219">
    <property type="entry name" value="DNase I-like"/>
    <property type="match status" value="1"/>
</dbReference>
<organism evidence="1 2">
    <name type="scientific">Sorangium cellulosum</name>
    <name type="common">Polyangium cellulosum</name>
    <dbReference type="NCBI Taxonomy" id="56"/>
    <lineage>
        <taxon>Bacteria</taxon>
        <taxon>Pseudomonadati</taxon>
        <taxon>Myxococcota</taxon>
        <taxon>Polyangia</taxon>
        <taxon>Polyangiales</taxon>
        <taxon>Polyangiaceae</taxon>
        <taxon>Sorangium</taxon>
    </lineage>
</organism>
<accession>A0A150PN94</accession>
<evidence type="ECO:0000313" key="1">
    <source>
        <dbReference type="EMBL" id="KYF57110.1"/>
    </source>
</evidence>
<proteinExistence type="predicted"/>
<name>A0A150PN94_SORCE</name>